<name>A0A0M3I1K5_ASCLU</name>
<dbReference type="WBParaSite" id="ALUE_0001016901-mRNA-1">
    <property type="protein sequence ID" value="ALUE_0001016901-mRNA-1"/>
    <property type="gene ID" value="ALUE_0001016901"/>
</dbReference>
<dbReference type="Proteomes" id="UP000036681">
    <property type="component" value="Unplaced"/>
</dbReference>
<sequence length="147" mass="16780">MNVVFETLSERERFMRMHQSCQWDRLNSAGAEKKQISYKQRLQMVLFLEQGASAVDAKWKYPLVAEMKSDALTGNVIRTMEEAFDTNGRLSECAFAGGFRLPESHKQVSCLLWSRVWIAHQCLHHYFGLQGPFAPLASFLGTRFSGS</sequence>
<keyword evidence="1" id="KW-1185">Reference proteome</keyword>
<accession>A0A0M3I1K5</accession>
<organism evidence="1 2">
    <name type="scientific">Ascaris lumbricoides</name>
    <name type="common">Giant roundworm</name>
    <dbReference type="NCBI Taxonomy" id="6252"/>
    <lineage>
        <taxon>Eukaryota</taxon>
        <taxon>Metazoa</taxon>
        <taxon>Ecdysozoa</taxon>
        <taxon>Nematoda</taxon>
        <taxon>Chromadorea</taxon>
        <taxon>Rhabditida</taxon>
        <taxon>Spirurina</taxon>
        <taxon>Ascaridomorpha</taxon>
        <taxon>Ascaridoidea</taxon>
        <taxon>Ascarididae</taxon>
        <taxon>Ascaris</taxon>
    </lineage>
</organism>
<dbReference type="AlphaFoldDB" id="A0A0M3I1K5"/>
<evidence type="ECO:0000313" key="2">
    <source>
        <dbReference type="WBParaSite" id="ALUE_0001016901-mRNA-1"/>
    </source>
</evidence>
<protein>
    <submittedName>
        <fullName evidence="2">DUF4372 domain-containing protein</fullName>
    </submittedName>
</protein>
<proteinExistence type="predicted"/>
<reference evidence="2" key="1">
    <citation type="submission" date="2017-02" db="UniProtKB">
        <authorList>
            <consortium name="WormBaseParasite"/>
        </authorList>
    </citation>
    <scope>IDENTIFICATION</scope>
</reference>
<evidence type="ECO:0000313" key="1">
    <source>
        <dbReference type="Proteomes" id="UP000036681"/>
    </source>
</evidence>